<dbReference type="AlphaFoldDB" id="A0A1H3N469"/>
<dbReference type="RefSeq" id="WP_091294488.1">
    <property type="nucleotide sequence ID" value="NZ_FNON01000007.1"/>
</dbReference>
<reference evidence="1 2" key="1">
    <citation type="submission" date="2016-10" db="EMBL/GenBank/DDBJ databases">
        <authorList>
            <person name="de Groot N.N."/>
        </authorList>
    </citation>
    <scope>NUCLEOTIDE SEQUENCE [LARGE SCALE GENOMIC DNA]</scope>
    <source>
        <strain evidence="1 2">CPCC 202699</strain>
    </source>
</reference>
<keyword evidence="2" id="KW-1185">Reference proteome</keyword>
<evidence type="ECO:0000313" key="1">
    <source>
        <dbReference type="EMBL" id="SDY83598.1"/>
    </source>
</evidence>
<protein>
    <submittedName>
        <fullName evidence="1">Uncharacterized protein</fullName>
    </submittedName>
</protein>
<accession>A0A1H3N469</accession>
<gene>
    <name evidence="1" type="ORF">SAMN05421504_107123</name>
</gene>
<sequence length="72" mass="7796">MKQDLVERLEALIDVGSAWADDVEALRDSISRQAGAGAALSIELAARRAEQAFVELQTALDDVRSADGRRVK</sequence>
<dbReference type="Proteomes" id="UP000199515">
    <property type="component" value="Unassembled WGS sequence"/>
</dbReference>
<evidence type="ECO:0000313" key="2">
    <source>
        <dbReference type="Proteomes" id="UP000199515"/>
    </source>
</evidence>
<proteinExistence type="predicted"/>
<dbReference type="EMBL" id="FNON01000007">
    <property type="protein sequence ID" value="SDY83598.1"/>
    <property type="molecule type" value="Genomic_DNA"/>
</dbReference>
<name>A0A1H3N469_9PSEU</name>
<dbReference type="STRING" id="589385.SAMN05421504_107123"/>
<organism evidence="1 2">
    <name type="scientific">Amycolatopsis xylanica</name>
    <dbReference type="NCBI Taxonomy" id="589385"/>
    <lineage>
        <taxon>Bacteria</taxon>
        <taxon>Bacillati</taxon>
        <taxon>Actinomycetota</taxon>
        <taxon>Actinomycetes</taxon>
        <taxon>Pseudonocardiales</taxon>
        <taxon>Pseudonocardiaceae</taxon>
        <taxon>Amycolatopsis</taxon>
    </lineage>
</organism>